<proteinExistence type="predicted"/>
<protein>
    <submittedName>
        <fullName evidence="1">Uncharacterized protein</fullName>
    </submittedName>
</protein>
<evidence type="ECO:0000313" key="2">
    <source>
        <dbReference type="Proteomes" id="UP000305067"/>
    </source>
</evidence>
<feature type="non-terminal residue" evidence="1">
    <location>
        <position position="1"/>
    </location>
</feature>
<name>A0A5C3QTT3_9AGAR</name>
<organism evidence="1 2">
    <name type="scientific">Pterulicium gracile</name>
    <dbReference type="NCBI Taxonomy" id="1884261"/>
    <lineage>
        <taxon>Eukaryota</taxon>
        <taxon>Fungi</taxon>
        <taxon>Dikarya</taxon>
        <taxon>Basidiomycota</taxon>
        <taxon>Agaricomycotina</taxon>
        <taxon>Agaricomycetes</taxon>
        <taxon>Agaricomycetidae</taxon>
        <taxon>Agaricales</taxon>
        <taxon>Pleurotineae</taxon>
        <taxon>Pterulaceae</taxon>
        <taxon>Pterulicium</taxon>
    </lineage>
</organism>
<keyword evidence="2" id="KW-1185">Reference proteome</keyword>
<dbReference type="EMBL" id="ML178817">
    <property type="protein sequence ID" value="TFL05435.1"/>
    <property type="molecule type" value="Genomic_DNA"/>
</dbReference>
<dbReference type="Proteomes" id="UP000305067">
    <property type="component" value="Unassembled WGS sequence"/>
</dbReference>
<sequence length="58" mass="6579">HGPGNKNQTKTVKHFAEVYPDIGFTQPLVSDWVKKEAVWRAKVAVDGSRTKRVRQTES</sequence>
<accession>A0A5C3QTT3</accession>
<gene>
    <name evidence="1" type="ORF">BDV98DRAFT_562000</name>
</gene>
<dbReference type="AlphaFoldDB" id="A0A5C3QTT3"/>
<evidence type="ECO:0000313" key="1">
    <source>
        <dbReference type="EMBL" id="TFL05435.1"/>
    </source>
</evidence>
<dbReference type="OrthoDB" id="2507562at2759"/>
<reference evidence="1 2" key="1">
    <citation type="journal article" date="2019" name="Nat. Ecol. Evol.">
        <title>Megaphylogeny resolves global patterns of mushroom evolution.</title>
        <authorList>
            <person name="Varga T."/>
            <person name="Krizsan K."/>
            <person name="Foldi C."/>
            <person name="Dima B."/>
            <person name="Sanchez-Garcia M."/>
            <person name="Sanchez-Ramirez S."/>
            <person name="Szollosi G.J."/>
            <person name="Szarkandi J.G."/>
            <person name="Papp V."/>
            <person name="Albert L."/>
            <person name="Andreopoulos W."/>
            <person name="Angelini C."/>
            <person name="Antonin V."/>
            <person name="Barry K.W."/>
            <person name="Bougher N.L."/>
            <person name="Buchanan P."/>
            <person name="Buyck B."/>
            <person name="Bense V."/>
            <person name="Catcheside P."/>
            <person name="Chovatia M."/>
            <person name="Cooper J."/>
            <person name="Damon W."/>
            <person name="Desjardin D."/>
            <person name="Finy P."/>
            <person name="Geml J."/>
            <person name="Haridas S."/>
            <person name="Hughes K."/>
            <person name="Justo A."/>
            <person name="Karasinski D."/>
            <person name="Kautmanova I."/>
            <person name="Kiss B."/>
            <person name="Kocsube S."/>
            <person name="Kotiranta H."/>
            <person name="LaButti K.M."/>
            <person name="Lechner B.E."/>
            <person name="Liimatainen K."/>
            <person name="Lipzen A."/>
            <person name="Lukacs Z."/>
            <person name="Mihaltcheva S."/>
            <person name="Morgado L.N."/>
            <person name="Niskanen T."/>
            <person name="Noordeloos M.E."/>
            <person name="Ohm R.A."/>
            <person name="Ortiz-Santana B."/>
            <person name="Ovrebo C."/>
            <person name="Racz N."/>
            <person name="Riley R."/>
            <person name="Savchenko A."/>
            <person name="Shiryaev A."/>
            <person name="Soop K."/>
            <person name="Spirin V."/>
            <person name="Szebenyi C."/>
            <person name="Tomsovsky M."/>
            <person name="Tulloss R.E."/>
            <person name="Uehling J."/>
            <person name="Grigoriev I.V."/>
            <person name="Vagvolgyi C."/>
            <person name="Papp T."/>
            <person name="Martin F.M."/>
            <person name="Miettinen O."/>
            <person name="Hibbett D.S."/>
            <person name="Nagy L.G."/>
        </authorList>
    </citation>
    <scope>NUCLEOTIDE SEQUENCE [LARGE SCALE GENOMIC DNA]</scope>
    <source>
        <strain evidence="1 2">CBS 309.79</strain>
    </source>
</reference>